<feature type="transmembrane region" description="Helical" evidence="1">
    <location>
        <begin position="209"/>
        <end position="234"/>
    </location>
</feature>
<feature type="transmembrane region" description="Helical" evidence="1">
    <location>
        <begin position="168"/>
        <end position="187"/>
    </location>
</feature>
<gene>
    <name evidence="3" type="ORF">NN4_37590</name>
</gene>
<feature type="domain" description="MHYT" evidence="2">
    <location>
        <begin position="6"/>
        <end position="196"/>
    </location>
</feature>
<dbReference type="GO" id="GO:0016020">
    <property type="term" value="C:membrane"/>
    <property type="evidence" value="ECO:0007669"/>
    <property type="project" value="UniProtKB-UniRule"/>
</dbReference>
<accession>A0A511MEZ7</accession>
<evidence type="ECO:0000256" key="1">
    <source>
        <dbReference type="PROSITE-ProRule" id="PRU00244"/>
    </source>
</evidence>
<reference evidence="3 4" key="1">
    <citation type="submission" date="2019-07" db="EMBL/GenBank/DDBJ databases">
        <title>Whole genome shotgun sequence of Nocardia ninae NBRC 108245.</title>
        <authorList>
            <person name="Hosoyama A."/>
            <person name="Uohara A."/>
            <person name="Ohji S."/>
            <person name="Ichikawa N."/>
        </authorList>
    </citation>
    <scope>NUCLEOTIDE SEQUENCE [LARGE SCALE GENOMIC DNA]</scope>
    <source>
        <strain evidence="3 4">NBRC 108245</strain>
    </source>
</reference>
<keyword evidence="1" id="KW-0472">Membrane</keyword>
<keyword evidence="1" id="KW-0812">Transmembrane</keyword>
<organism evidence="3 4">
    <name type="scientific">Nocardia ninae NBRC 108245</name>
    <dbReference type="NCBI Taxonomy" id="1210091"/>
    <lineage>
        <taxon>Bacteria</taxon>
        <taxon>Bacillati</taxon>
        <taxon>Actinomycetota</taxon>
        <taxon>Actinomycetes</taxon>
        <taxon>Mycobacteriales</taxon>
        <taxon>Nocardiaceae</taxon>
        <taxon>Nocardia</taxon>
    </lineage>
</organism>
<dbReference type="EMBL" id="BJXA01000023">
    <property type="protein sequence ID" value="GEM39240.1"/>
    <property type="molecule type" value="Genomic_DNA"/>
</dbReference>
<keyword evidence="1" id="KW-1133">Transmembrane helix</keyword>
<feature type="transmembrane region" description="Helical" evidence="1">
    <location>
        <begin position="106"/>
        <end position="127"/>
    </location>
</feature>
<dbReference type="PROSITE" id="PS50924">
    <property type="entry name" value="MHYT"/>
    <property type="match status" value="1"/>
</dbReference>
<dbReference type="AlphaFoldDB" id="A0A511MEZ7"/>
<dbReference type="Proteomes" id="UP000321424">
    <property type="component" value="Unassembled WGS sequence"/>
</dbReference>
<dbReference type="PANTHER" id="PTHR35152:SF1">
    <property type="entry name" value="DOMAIN SIGNALLING PROTEIN, PUTATIVE (AFU_ORTHOLOGUE AFUA_5G11310)-RELATED"/>
    <property type="match status" value="1"/>
</dbReference>
<feature type="transmembrane region" description="Helical" evidence="1">
    <location>
        <begin position="6"/>
        <end position="30"/>
    </location>
</feature>
<proteinExistence type="predicted"/>
<feature type="transmembrane region" description="Helical" evidence="1">
    <location>
        <begin position="42"/>
        <end position="67"/>
    </location>
</feature>
<evidence type="ECO:0000313" key="4">
    <source>
        <dbReference type="Proteomes" id="UP000321424"/>
    </source>
</evidence>
<protein>
    <submittedName>
        <fullName evidence="3">MHYT domain-containing signal sensor</fullName>
    </submittedName>
</protein>
<sequence length="252" mass="25977">MTYFSMGYWIIGLSVAVSVVGALVGFSCIQHSTRSVTSKFRVVWQASAAISIGGVGVWLPVFVSMLGVTVPGSLVRYDVWSVAAGAVISVLAVWAALAIMGRTLNVARLIGAAAIMGGGFGLTHFLALDSMHIQGSTTLAPLLFAGAVAIAVAVSAATLWFTQPRRPLSLLIGAAVVFAAGITGMHYTDLLGLEVDLATTSATPPGEDLFGFFVPAFVVGMLSLAVPISAILIAPDRRTSIPVRAPAPSSAF</sequence>
<feature type="transmembrane region" description="Helical" evidence="1">
    <location>
        <begin position="139"/>
        <end position="161"/>
    </location>
</feature>
<dbReference type="InterPro" id="IPR005330">
    <property type="entry name" value="MHYT_dom"/>
</dbReference>
<feature type="transmembrane region" description="Helical" evidence="1">
    <location>
        <begin position="79"/>
        <end position="99"/>
    </location>
</feature>
<comment type="caution">
    <text evidence="3">The sequence shown here is derived from an EMBL/GenBank/DDBJ whole genome shotgun (WGS) entry which is preliminary data.</text>
</comment>
<evidence type="ECO:0000259" key="2">
    <source>
        <dbReference type="PROSITE" id="PS50924"/>
    </source>
</evidence>
<dbReference type="OrthoDB" id="3763366at2"/>
<keyword evidence="4" id="KW-1185">Reference proteome</keyword>
<dbReference type="PANTHER" id="PTHR35152">
    <property type="entry name" value="DOMAIN SIGNALLING PROTEIN, PUTATIVE (AFU_ORTHOLOGUE AFUA_5G11310)-RELATED"/>
    <property type="match status" value="1"/>
</dbReference>
<name>A0A511MEZ7_9NOCA</name>
<dbReference type="RefSeq" id="WP_147132674.1">
    <property type="nucleotide sequence ID" value="NZ_BJXA01000023.1"/>
</dbReference>
<evidence type="ECO:0000313" key="3">
    <source>
        <dbReference type="EMBL" id="GEM39240.1"/>
    </source>
</evidence>
<dbReference type="Pfam" id="PF03707">
    <property type="entry name" value="MHYT"/>
    <property type="match status" value="2"/>
</dbReference>